<proteinExistence type="predicted"/>
<organism evidence="2 3">
    <name type="scientific">Nocardia abscessus</name>
    <dbReference type="NCBI Taxonomy" id="120957"/>
    <lineage>
        <taxon>Bacteria</taxon>
        <taxon>Bacillati</taxon>
        <taxon>Actinomycetota</taxon>
        <taxon>Actinomycetes</taxon>
        <taxon>Mycobacteriales</taxon>
        <taxon>Nocardiaceae</taxon>
        <taxon>Nocardia</taxon>
    </lineage>
</organism>
<dbReference type="InterPro" id="IPR011737">
    <property type="entry name" value="CHP02206_TP0381"/>
</dbReference>
<feature type="transmembrane region" description="Helical" evidence="1">
    <location>
        <begin position="100"/>
        <end position="119"/>
    </location>
</feature>
<keyword evidence="3" id="KW-1185">Reference proteome</keyword>
<feature type="transmembrane region" description="Helical" evidence="1">
    <location>
        <begin position="47"/>
        <end position="64"/>
    </location>
</feature>
<gene>
    <name evidence="2" type="ORF">IU470_26525</name>
</gene>
<accession>A0ABS0CE76</accession>
<feature type="transmembrane region" description="Helical" evidence="1">
    <location>
        <begin position="131"/>
        <end position="149"/>
    </location>
</feature>
<feature type="transmembrane region" description="Helical" evidence="1">
    <location>
        <begin position="16"/>
        <end position="35"/>
    </location>
</feature>
<comment type="caution">
    <text evidence="2">The sequence shown here is derived from an EMBL/GenBank/DDBJ whole genome shotgun (WGS) entry which is preliminary data.</text>
</comment>
<keyword evidence="1" id="KW-0472">Membrane</keyword>
<dbReference type="NCBIfam" id="TIGR02206">
    <property type="entry name" value="intg_mem_TP0381"/>
    <property type="match status" value="1"/>
</dbReference>
<name>A0ABS0CE76_9NOCA</name>
<reference evidence="2 3" key="1">
    <citation type="submission" date="2020-10" db="EMBL/GenBank/DDBJ databases">
        <title>Identification of Nocardia species via Next-generation sequencing and recognition of intraspecies genetic diversity.</title>
        <authorList>
            <person name="Li P."/>
            <person name="Li P."/>
            <person name="Lu B."/>
        </authorList>
    </citation>
    <scope>NUCLEOTIDE SEQUENCE [LARGE SCALE GENOMIC DNA]</scope>
    <source>
        <strain evidence="2 3">N-11</strain>
    </source>
</reference>
<evidence type="ECO:0000313" key="3">
    <source>
        <dbReference type="Proteomes" id="UP000807309"/>
    </source>
</evidence>
<feature type="transmembrane region" description="Helical" evidence="1">
    <location>
        <begin position="206"/>
        <end position="227"/>
    </location>
</feature>
<keyword evidence="1" id="KW-1133">Transmembrane helix</keyword>
<evidence type="ECO:0000313" key="2">
    <source>
        <dbReference type="EMBL" id="MBF6228649.1"/>
    </source>
</evidence>
<dbReference type="Pfam" id="PF14808">
    <property type="entry name" value="TMEM164"/>
    <property type="match status" value="1"/>
</dbReference>
<protein>
    <submittedName>
        <fullName evidence="2">TIGR02206 family membrane protein</fullName>
    </submittedName>
</protein>
<evidence type="ECO:0000256" key="1">
    <source>
        <dbReference type="SAM" id="Phobius"/>
    </source>
</evidence>
<feature type="transmembrane region" description="Helical" evidence="1">
    <location>
        <begin position="76"/>
        <end position="93"/>
    </location>
</feature>
<dbReference type="EMBL" id="JADLRE010000024">
    <property type="protein sequence ID" value="MBF6228649.1"/>
    <property type="molecule type" value="Genomic_DNA"/>
</dbReference>
<sequence length="240" mass="26945">MDPPSALREFSAYGPSHWVVLAVFTAGAALVVRIGRKHRSPEGERRFGRVAGGATLLLYLAIYFSAMVPPTLGRSVPLRLTDLATMVAAYALWSHRRWAYALTYYWCLTLSTQALVSPALDGPDFPNPEFLAFWAIHLVVVWAAIYLTWGIGMRPDWRSYWLAVIVTVVWVAVTFVFNSIAGTNYGFVNGKPTTPSLLDVLGPWPWYLVTVALLLLAVWAAMTWPWTRRSRAERPHRSAH</sequence>
<feature type="transmembrane region" description="Helical" evidence="1">
    <location>
        <begin position="161"/>
        <end position="186"/>
    </location>
</feature>
<dbReference type="RefSeq" id="WP_195035529.1">
    <property type="nucleotide sequence ID" value="NZ_JADLRE010000024.1"/>
</dbReference>
<dbReference type="Proteomes" id="UP000807309">
    <property type="component" value="Unassembled WGS sequence"/>
</dbReference>
<keyword evidence="1" id="KW-0812">Transmembrane</keyword>